<protein>
    <submittedName>
        <fullName evidence="1">Uncharacterized protein</fullName>
    </submittedName>
</protein>
<gene>
    <name evidence="1" type="ORF">M408DRAFT_327145</name>
</gene>
<dbReference type="AlphaFoldDB" id="A0A0C3BJP1"/>
<organism evidence="1 2">
    <name type="scientific">Serendipita vermifera MAFF 305830</name>
    <dbReference type="NCBI Taxonomy" id="933852"/>
    <lineage>
        <taxon>Eukaryota</taxon>
        <taxon>Fungi</taxon>
        <taxon>Dikarya</taxon>
        <taxon>Basidiomycota</taxon>
        <taxon>Agaricomycotina</taxon>
        <taxon>Agaricomycetes</taxon>
        <taxon>Sebacinales</taxon>
        <taxon>Serendipitaceae</taxon>
        <taxon>Serendipita</taxon>
    </lineage>
</organism>
<keyword evidence="2" id="KW-1185">Reference proteome</keyword>
<reference evidence="1 2" key="1">
    <citation type="submission" date="2014-04" db="EMBL/GenBank/DDBJ databases">
        <authorList>
            <consortium name="DOE Joint Genome Institute"/>
            <person name="Kuo A."/>
            <person name="Zuccaro A."/>
            <person name="Kohler A."/>
            <person name="Nagy L.G."/>
            <person name="Floudas D."/>
            <person name="Copeland A."/>
            <person name="Barry K.W."/>
            <person name="Cichocki N."/>
            <person name="Veneault-Fourrey C."/>
            <person name="LaButti K."/>
            <person name="Lindquist E.A."/>
            <person name="Lipzen A."/>
            <person name="Lundell T."/>
            <person name="Morin E."/>
            <person name="Murat C."/>
            <person name="Sun H."/>
            <person name="Tunlid A."/>
            <person name="Henrissat B."/>
            <person name="Grigoriev I.V."/>
            <person name="Hibbett D.S."/>
            <person name="Martin F."/>
            <person name="Nordberg H.P."/>
            <person name="Cantor M.N."/>
            <person name="Hua S.X."/>
        </authorList>
    </citation>
    <scope>NUCLEOTIDE SEQUENCE [LARGE SCALE GENOMIC DNA]</scope>
    <source>
        <strain evidence="1 2">MAFF 305830</strain>
    </source>
</reference>
<dbReference type="EMBL" id="KN824281">
    <property type="protein sequence ID" value="KIM31681.1"/>
    <property type="molecule type" value="Genomic_DNA"/>
</dbReference>
<evidence type="ECO:0000313" key="1">
    <source>
        <dbReference type="EMBL" id="KIM31681.1"/>
    </source>
</evidence>
<accession>A0A0C3BJP1</accession>
<evidence type="ECO:0000313" key="2">
    <source>
        <dbReference type="Proteomes" id="UP000054097"/>
    </source>
</evidence>
<dbReference type="HOGENOM" id="CLU_180191_2_0_1"/>
<name>A0A0C3BJP1_SERVB</name>
<sequence length="69" mass="7672">MCHKLEVTDVFQVCGHTRTSHPTIDCKSPNCARSNYHTTQSHNCLAICKQTLQLPQAASETHNSRCGQC</sequence>
<proteinExistence type="predicted"/>
<dbReference type="Proteomes" id="UP000054097">
    <property type="component" value="Unassembled WGS sequence"/>
</dbReference>
<reference evidence="2" key="2">
    <citation type="submission" date="2015-01" db="EMBL/GenBank/DDBJ databases">
        <title>Evolutionary Origins and Diversification of the Mycorrhizal Mutualists.</title>
        <authorList>
            <consortium name="DOE Joint Genome Institute"/>
            <consortium name="Mycorrhizal Genomics Consortium"/>
            <person name="Kohler A."/>
            <person name="Kuo A."/>
            <person name="Nagy L.G."/>
            <person name="Floudas D."/>
            <person name="Copeland A."/>
            <person name="Barry K.W."/>
            <person name="Cichocki N."/>
            <person name="Veneault-Fourrey C."/>
            <person name="LaButti K."/>
            <person name="Lindquist E.A."/>
            <person name="Lipzen A."/>
            <person name="Lundell T."/>
            <person name="Morin E."/>
            <person name="Murat C."/>
            <person name="Riley R."/>
            <person name="Ohm R."/>
            <person name="Sun H."/>
            <person name="Tunlid A."/>
            <person name="Henrissat B."/>
            <person name="Grigoriev I.V."/>
            <person name="Hibbett D.S."/>
            <person name="Martin F."/>
        </authorList>
    </citation>
    <scope>NUCLEOTIDE SEQUENCE [LARGE SCALE GENOMIC DNA]</scope>
    <source>
        <strain evidence="2">MAFF 305830</strain>
    </source>
</reference>